<sequence length="233" mass="26145">MPPRRLDAPDELAWLGAEEENGWCGYHRTGWESTTWVLHAAYQRIDVPEGGPPVVSGAGYEANRHPGYGWERVLWRDCYDDPATFECRYPPSFHWAKHRDFATFIAPEEGTLDHDSFVTLVGLLAAASPDGGATECFAYFGGGTSDHYSVVVWRCRLDELVGVARRVTGDRTDDGEPGWYYSPSNFWPVDRSWLVYTDYDLMGTEVSGSAELIAAVERSPALETIRWAWPATT</sequence>
<accession>A0A137YSM8</accession>
<reference evidence="1 2" key="1">
    <citation type="submission" date="2016-02" db="EMBL/GenBank/DDBJ databases">
        <authorList>
            <person name="Teng J.L."/>
            <person name="Tang Y."/>
            <person name="Huang Y."/>
            <person name="Guo F."/>
            <person name="Wei W."/>
            <person name="Chen J.H."/>
            <person name="Wong S.Y."/>
            <person name="Lau S.K."/>
            <person name="Woo P.C."/>
        </authorList>
    </citation>
    <scope>NUCLEOTIDE SEQUENCE [LARGE SCALE GENOMIC DNA]</scope>
    <source>
        <strain evidence="1 2">JCM 13375</strain>
    </source>
</reference>
<name>A0A137YSM8_9ACTN</name>
<protein>
    <recommendedName>
        <fullName evidence="3">DUF317 domain-containing protein</fullName>
    </recommendedName>
</protein>
<evidence type="ECO:0000313" key="1">
    <source>
        <dbReference type="EMBL" id="KXO88887.1"/>
    </source>
</evidence>
<evidence type="ECO:0000313" key="2">
    <source>
        <dbReference type="Proteomes" id="UP000070409"/>
    </source>
</evidence>
<organism evidence="1 2">
    <name type="scientific">Tsukamurella pseudospumae</name>
    <dbReference type="NCBI Taxonomy" id="239498"/>
    <lineage>
        <taxon>Bacteria</taxon>
        <taxon>Bacillati</taxon>
        <taxon>Actinomycetota</taxon>
        <taxon>Actinomycetes</taxon>
        <taxon>Mycobacteriales</taxon>
        <taxon>Tsukamurellaceae</taxon>
        <taxon>Tsukamurella</taxon>
    </lineage>
</organism>
<comment type="caution">
    <text evidence="1">The sequence shown here is derived from an EMBL/GenBank/DDBJ whole genome shotgun (WGS) entry which is preliminary data.</text>
</comment>
<keyword evidence="2" id="KW-1185">Reference proteome</keyword>
<dbReference type="Proteomes" id="UP000070409">
    <property type="component" value="Unassembled WGS sequence"/>
</dbReference>
<proteinExistence type="predicted"/>
<dbReference type="EMBL" id="LSRE01000050">
    <property type="protein sequence ID" value="KXO88887.1"/>
    <property type="molecule type" value="Genomic_DNA"/>
</dbReference>
<gene>
    <name evidence="1" type="ORF">AXK61_09535</name>
</gene>
<dbReference type="RefSeq" id="WP_068746964.1">
    <property type="nucleotide sequence ID" value="NZ_LSRE01000050.1"/>
</dbReference>
<evidence type="ECO:0008006" key="3">
    <source>
        <dbReference type="Google" id="ProtNLM"/>
    </source>
</evidence>